<feature type="transmembrane region" description="Helical" evidence="1">
    <location>
        <begin position="85"/>
        <end position="110"/>
    </location>
</feature>
<evidence type="ECO:0000313" key="3">
    <source>
        <dbReference type="Proteomes" id="UP000252254"/>
    </source>
</evidence>
<evidence type="ECO:0000256" key="1">
    <source>
        <dbReference type="SAM" id="Phobius"/>
    </source>
</evidence>
<keyword evidence="1" id="KW-1133">Transmembrane helix</keyword>
<dbReference type="STRING" id="200904.GCA_900168775_02809"/>
<name>A0A366DZN1_9BACI</name>
<accession>A0A366DZN1</accession>
<organism evidence="2 3">
    <name type="scientific">Paraliobacillus ryukyuensis</name>
    <dbReference type="NCBI Taxonomy" id="200904"/>
    <lineage>
        <taxon>Bacteria</taxon>
        <taxon>Bacillati</taxon>
        <taxon>Bacillota</taxon>
        <taxon>Bacilli</taxon>
        <taxon>Bacillales</taxon>
        <taxon>Bacillaceae</taxon>
        <taxon>Paraliobacillus</taxon>
    </lineage>
</organism>
<keyword evidence="3" id="KW-1185">Reference proteome</keyword>
<sequence>MKEIFDKPKRFGEILDLTFQISKRHFSKLFLLLLIFMAPVIVIQAIGQIIGGRNFLTDISGGKTVFDQILNTYDQTTLSLSNSEMIGLTVSYILMILFYPVAIAAIVLLVKKIKESSDYTIGGLIKQAFTRFWPLLWSTLLIGLMAFGIIFFPLVLGIAIGSLFIVFNPILGGILIVLFSIGGFIGVGLLFTRWGFYLPALLFDRVAPGLTASWRLTKGRTWKIFGIYVVLMIISTIVSLGVDSIAVLLGQSVLYTIITNLVTLITTLFATVGYAVVYFDAVTRNTAGDLKDMIDTYQEQQ</sequence>
<keyword evidence="1" id="KW-0472">Membrane</keyword>
<evidence type="ECO:0008006" key="4">
    <source>
        <dbReference type="Google" id="ProtNLM"/>
    </source>
</evidence>
<feature type="transmembrane region" description="Helical" evidence="1">
    <location>
        <begin position="29"/>
        <end position="50"/>
    </location>
</feature>
<dbReference type="Proteomes" id="UP000252254">
    <property type="component" value="Unassembled WGS sequence"/>
</dbReference>
<feature type="transmembrane region" description="Helical" evidence="1">
    <location>
        <begin position="170"/>
        <end position="191"/>
    </location>
</feature>
<reference evidence="2 3" key="1">
    <citation type="submission" date="2018-06" db="EMBL/GenBank/DDBJ databases">
        <title>Genomic Encyclopedia of Type Strains, Phase IV (KMG-IV): sequencing the most valuable type-strain genomes for metagenomic binning, comparative biology and taxonomic classification.</title>
        <authorList>
            <person name="Goeker M."/>
        </authorList>
    </citation>
    <scope>NUCLEOTIDE SEQUENCE [LARGE SCALE GENOMIC DNA]</scope>
    <source>
        <strain evidence="2 3">DSM 15140</strain>
    </source>
</reference>
<feature type="transmembrane region" description="Helical" evidence="1">
    <location>
        <begin position="225"/>
        <end position="247"/>
    </location>
</feature>
<keyword evidence="1" id="KW-0812">Transmembrane</keyword>
<feature type="transmembrane region" description="Helical" evidence="1">
    <location>
        <begin position="135"/>
        <end position="164"/>
    </location>
</feature>
<proteinExistence type="predicted"/>
<comment type="caution">
    <text evidence="2">The sequence shown here is derived from an EMBL/GenBank/DDBJ whole genome shotgun (WGS) entry which is preliminary data.</text>
</comment>
<protein>
    <recommendedName>
        <fullName evidence="4">Glycerophosphoryl diester phosphodiesterase family protein</fullName>
    </recommendedName>
</protein>
<feature type="transmembrane region" description="Helical" evidence="1">
    <location>
        <begin position="253"/>
        <end position="277"/>
    </location>
</feature>
<evidence type="ECO:0000313" key="2">
    <source>
        <dbReference type="EMBL" id="RBO95325.1"/>
    </source>
</evidence>
<dbReference type="EMBL" id="QNRI01000008">
    <property type="protein sequence ID" value="RBO95325.1"/>
    <property type="molecule type" value="Genomic_DNA"/>
</dbReference>
<dbReference type="RefSeq" id="WP_113869306.1">
    <property type="nucleotide sequence ID" value="NZ_BAABQN010000012.1"/>
</dbReference>
<gene>
    <name evidence="2" type="ORF">DES48_10833</name>
</gene>
<dbReference type="AlphaFoldDB" id="A0A366DZN1"/>
<dbReference type="OrthoDB" id="2375893at2"/>